<evidence type="ECO:0000256" key="1">
    <source>
        <dbReference type="ARBA" id="ARBA00022884"/>
    </source>
</evidence>
<evidence type="ECO:0000259" key="4">
    <source>
        <dbReference type="PROSITE" id="PS50102"/>
    </source>
</evidence>
<dbReference type="GO" id="GO:0005737">
    <property type="term" value="C:cytoplasm"/>
    <property type="evidence" value="ECO:0007669"/>
    <property type="project" value="TreeGrafter"/>
</dbReference>
<feature type="compositionally biased region" description="Basic and acidic residues" evidence="3">
    <location>
        <begin position="167"/>
        <end position="195"/>
    </location>
</feature>
<reference evidence="6" key="1">
    <citation type="submission" date="2022-11" db="UniProtKB">
        <authorList>
            <consortium name="WormBaseParasite"/>
        </authorList>
    </citation>
    <scope>IDENTIFICATION</scope>
</reference>
<feature type="domain" description="RRM" evidence="4">
    <location>
        <begin position="100"/>
        <end position="173"/>
    </location>
</feature>
<dbReference type="PANTHER" id="PTHR23003:SF51">
    <property type="entry name" value="SERINE-ARGININE PROTEIN 55"/>
    <property type="match status" value="1"/>
</dbReference>
<dbReference type="PANTHER" id="PTHR23003">
    <property type="entry name" value="RNA RECOGNITION MOTIF RRM DOMAIN CONTAINING PROTEIN"/>
    <property type="match status" value="1"/>
</dbReference>
<feature type="region of interest" description="Disordered" evidence="3">
    <location>
        <begin position="167"/>
        <end position="216"/>
    </location>
</feature>
<dbReference type="Pfam" id="PF00076">
    <property type="entry name" value="RRM_1"/>
    <property type="match status" value="2"/>
</dbReference>
<proteinExistence type="predicted"/>
<keyword evidence="1 2" id="KW-0694">RNA-binding</keyword>
<dbReference type="Proteomes" id="UP000887565">
    <property type="component" value="Unplaced"/>
</dbReference>
<dbReference type="InterPro" id="IPR050374">
    <property type="entry name" value="RRT5_SRSF_SR"/>
</dbReference>
<evidence type="ECO:0000256" key="2">
    <source>
        <dbReference type="PROSITE-ProRule" id="PRU00176"/>
    </source>
</evidence>
<feature type="region of interest" description="Disordered" evidence="3">
    <location>
        <begin position="77"/>
        <end position="98"/>
    </location>
</feature>
<keyword evidence="5" id="KW-1185">Reference proteome</keyword>
<sequence>MSARVYVGRIPYRATERDLKKFFRDYGRLAEIIMKNGFAFVDFEDARDAEDAVRDLNGKELMGVSLSIDIARGTPHGRDRYNYVPPPPASSSKSSSSRRYRVIVENISSRVTSRDLKKFFSKVCDVVKASANEKRKNEGYVELESSRDVDRAFDKLDGTDFEGRKIRLVEEKRRNHENGNHNEPEETNGNEERPASRSLSRSASPRDDGDHEFNFT</sequence>
<dbReference type="GO" id="GO:0005634">
    <property type="term" value="C:nucleus"/>
    <property type="evidence" value="ECO:0007669"/>
    <property type="project" value="TreeGrafter"/>
</dbReference>
<dbReference type="InterPro" id="IPR035979">
    <property type="entry name" value="RBD_domain_sf"/>
</dbReference>
<feature type="domain" description="RRM" evidence="4">
    <location>
        <begin position="3"/>
        <end position="73"/>
    </location>
</feature>
<organism evidence="5 6">
    <name type="scientific">Romanomermis culicivorax</name>
    <name type="common">Nematode worm</name>
    <dbReference type="NCBI Taxonomy" id="13658"/>
    <lineage>
        <taxon>Eukaryota</taxon>
        <taxon>Metazoa</taxon>
        <taxon>Ecdysozoa</taxon>
        <taxon>Nematoda</taxon>
        <taxon>Enoplea</taxon>
        <taxon>Dorylaimia</taxon>
        <taxon>Mermithida</taxon>
        <taxon>Mermithoidea</taxon>
        <taxon>Mermithidae</taxon>
        <taxon>Romanomermis</taxon>
    </lineage>
</organism>
<dbReference type="PROSITE" id="PS50102">
    <property type="entry name" value="RRM"/>
    <property type="match status" value="2"/>
</dbReference>
<dbReference type="SMART" id="SM00360">
    <property type="entry name" value="RRM"/>
    <property type="match status" value="2"/>
</dbReference>
<dbReference type="AlphaFoldDB" id="A0A915IER1"/>
<dbReference type="GO" id="GO:0003729">
    <property type="term" value="F:mRNA binding"/>
    <property type="evidence" value="ECO:0007669"/>
    <property type="project" value="TreeGrafter"/>
</dbReference>
<evidence type="ECO:0000313" key="6">
    <source>
        <dbReference type="WBParaSite" id="nRc.2.0.1.t12288-RA"/>
    </source>
</evidence>
<dbReference type="InterPro" id="IPR012677">
    <property type="entry name" value="Nucleotide-bd_a/b_plait_sf"/>
</dbReference>
<accession>A0A915IER1</accession>
<protein>
    <submittedName>
        <fullName evidence="6">RRM domain-containing protein</fullName>
    </submittedName>
</protein>
<dbReference type="Gene3D" id="3.30.70.330">
    <property type="match status" value="2"/>
</dbReference>
<feature type="compositionally biased region" description="Basic and acidic residues" evidence="3">
    <location>
        <begin position="204"/>
        <end position="216"/>
    </location>
</feature>
<evidence type="ECO:0000256" key="3">
    <source>
        <dbReference type="SAM" id="MobiDB-lite"/>
    </source>
</evidence>
<dbReference type="OMA" id="LSTRIDW"/>
<evidence type="ECO:0000313" key="5">
    <source>
        <dbReference type="Proteomes" id="UP000887565"/>
    </source>
</evidence>
<dbReference type="WBParaSite" id="nRc.2.0.1.t12288-RA">
    <property type="protein sequence ID" value="nRc.2.0.1.t12288-RA"/>
    <property type="gene ID" value="nRc.2.0.1.g12288"/>
</dbReference>
<dbReference type="SUPFAM" id="SSF54928">
    <property type="entry name" value="RNA-binding domain, RBD"/>
    <property type="match status" value="2"/>
</dbReference>
<name>A0A915IER1_ROMCU</name>
<dbReference type="InterPro" id="IPR000504">
    <property type="entry name" value="RRM_dom"/>
</dbReference>